<dbReference type="Proteomes" id="UP001519460">
    <property type="component" value="Unassembled WGS sequence"/>
</dbReference>
<dbReference type="InterPro" id="IPR000906">
    <property type="entry name" value="ZU5_dom"/>
</dbReference>
<reference evidence="3 4" key="1">
    <citation type="journal article" date="2023" name="Sci. Data">
        <title>Genome assembly of the Korean intertidal mud-creeper Batillaria attramentaria.</title>
        <authorList>
            <person name="Patra A.K."/>
            <person name="Ho P.T."/>
            <person name="Jun S."/>
            <person name="Lee S.J."/>
            <person name="Kim Y."/>
            <person name="Won Y.J."/>
        </authorList>
    </citation>
    <scope>NUCLEOTIDE SEQUENCE [LARGE SCALE GENOMIC DNA]</scope>
    <source>
        <strain evidence="3">Wonlab-2016</strain>
    </source>
</reference>
<sequence>MYGSLPGICQQRKLEITTVAKPYTTEESSGHVPVLPAATSLNSHEDKSIDTAKHEVSEYSSSSPKPPLSVHVSLELTIPLTALETDDQIHGHKLRLSKSDTALSQMDAAHPAKPKRSSSVHNVGHRNTLRHNLKSKVPDTAVLEPHSLDPKKNPSVGNPPPPISRKFWESSSTVSSAGGTVQKPDSDVILNVPPNAVDKDAKIDVYTAVCTDMDRVRRILNLPGDECVSSPLAEYWAGHEFRFKKPVSITLPTFLPPNPDLQLVRVYRVAHRCDGQLAITRFRPREKSIHTVHLSDEHYTKQTSEADPHVPTTSRKGPIGQVADCAGSLPWETDGYFWLSSDGQVIINTDHFCGYVCTYCNLQQGPPVLEAIVCGSHTREEEGQQSAQITLYIWDKRLYIKDFQQGNGFDFKQIVEERSFSLRAFSDQLQRSKVHVRLGLVGLDKADWQHVMDDGCPTLPPEQQCDLGELLSCNDENCCAAKAAFRCPLSFDWWLESKPGCQPRSVLRCVVDIIHLKPDEHPVWTFEDTTKRLPVRILRRTDPSESCTQADSRQSSASPPTPSSPPEHVVPTWMGTTTMYGQPPDHPVPQNHQRPQNSSYETMNNHNIGDVGSLTSSAADGHSTPAKIVARDHSFSSPEGAVGGLRHPGEHATQDQLSGFPGASTSSRTLFSGGPSQSGHQAMEMPAELPSFAQIQGVPCRYQGDAMSAEHCGLAGQQVEASNGHGLSTCSLPSAAGGDSHRVTQNIVIINKPINNHHYNNIRKIQGDPTFASSVTNHSGPRIENDDHTSMHAVPYREGSTGGAQSFQSPAVDVARRYLELHGDLQEIGQPELGYSDPSLNPQRGTNLTDMRNPLYTEADRSVRIMYTGRQQAEQCEPAYTIVATRTCPDMDGNHQD</sequence>
<dbReference type="EMBL" id="JACVVK020000056">
    <property type="protein sequence ID" value="KAK7497640.1"/>
    <property type="molecule type" value="Genomic_DNA"/>
</dbReference>
<evidence type="ECO:0000313" key="4">
    <source>
        <dbReference type="Proteomes" id="UP001519460"/>
    </source>
</evidence>
<comment type="caution">
    <text evidence="3">The sequence shown here is derived from an EMBL/GenBank/DDBJ whole genome shotgun (WGS) entry which is preliminary data.</text>
</comment>
<organism evidence="3 4">
    <name type="scientific">Batillaria attramentaria</name>
    <dbReference type="NCBI Taxonomy" id="370345"/>
    <lineage>
        <taxon>Eukaryota</taxon>
        <taxon>Metazoa</taxon>
        <taxon>Spiralia</taxon>
        <taxon>Lophotrochozoa</taxon>
        <taxon>Mollusca</taxon>
        <taxon>Gastropoda</taxon>
        <taxon>Caenogastropoda</taxon>
        <taxon>Sorbeoconcha</taxon>
        <taxon>Cerithioidea</taxon>
        <taxon>Batillariidae</taxon>
        <taxon>Batillaria</taxon>
    </lineage>
</organism>
<feature type="compositionally biased region" description="Low complexity" evidence="1">
    <location>
        <begin position="170"/>
        <end position="181"/>
    </location>
</feature>
<feature type="compositionally biased region" description="Basic residues" evidence="1">
    <location>
        <begin position="112"/>
        <end position="134"/>
    </location>
</feature>
<proteinExistence type="predicted"/>
<accession>A0ABD0LE27</accession>
<evidence type="ECO:0000313" key="3">
    <source>
        <dbReference type="EMBL" id="KAK7497640.1"/>
    </source>
</evidence>
<name>A0ABD0LE27_9CAEN</name>
<keyword evidence="4" id="KW-1185">Reference proteome</keyword>
<feature type="region of interest" description="Disordered" evidence="1">
    <location>
        <begin position="37"/>
        <end position="69"/>
    </location>
</feature>
<feature type="region of interest" description="Disordered" evidence="1">
    <location>
        <begin position="96"/>
        <end position="187"/>
    </location>
</feature>
<dbReference type="AlphaFoldDB" id="A0ABD0LE27"/>
<gene>
    <name evidence="3" type="ORF">BaRGS_00011035</name>
</gene>
<feature type="region of interest" description="Disordered" evidence="1">
    <location>
        <begin position="540"/>
        <end position="623"/>
    </location>
</feature>
<feature type="compositionally biased region" description="Polar residues" evidence="1">
    <location>
        <begin position="544"/>
        <end position="554"/>
    </location>
</feature>
<feature type="domain" description="ZU5" evidence="2">
    <location>
        <begin position="168"/>
        <end position="303"/>
    </location>
</feature>
<dbReference type="PROSITE" id="PS51145">
    <property type="entry name" value="ZU5"/>
    <property type="match status" value="1"/>
</dbReference>
<evidence type="ECO:0000256" key="1">
    <source>
        <dbReference type="SAM" id="MobiDB-lite"/>
    </source>
</evidence>
<feature type="compositionally biased region" description="Polar residues" evidence="1">
    <location>
        <begin position="590"/>
        <end position="618"/>
    </location>
</feature>
<feature type="non-terminal residue" evidence="3">
    <location>
        <position position="897"/>
    </location>
</feature>
<evidence type="ECO:0000259" key="2">
    <source>
        <dbReference type="PROSITE" id="PS51145"/>
    </source>
</evidence>
<feature type="compositionally biased region" description="Basic and acidic residues" evidence="1">
    <location>
        <begin position="43"/>
        <end position="57"/>
    </location>
</feature>
<dbReference type="Pfam" id="PF00791">
    <property type="entry name" value="ZU5"/>
    <property type="match status" value="1"/>
</dbReference>
<protein>
    <recommendedName>
        <fullName evidence="2">ZU5 domain-containing protein</fullName>
    </recommendedName>
</protein>
<dbReference type="Gene3D" id="2.60.220.30">
    <property type="match status" value="1"/>
</dbReference>